<dbReference type="AlphaFoldDB" id="A0AA97P3T3"/>
<gene>
    <name evidence="3" type="ORF">OOU_Y34scaffold00277g11</name>
</gene>
<dbReference type="Gene3D" id="2.120.10.30">
    <property type="entry name" value="TolB, C-terminal domain"/>
    <property type="match status" value="1"/>
</dbReference>
<feature type="region of interest" description="Disordered" evidence="1">
    <location>
        <begin position="529"/>
        <end position="576"/>
    </location>
</feature>
<evidence type="ECO:0000256" key="1">
    <source>
        <dbReference type="SAM" id="MobiDB-lite"/>
    </source>
</evidence>
<dbReference type="Proteomes" id="UP000011086">
    <property type="component" value="Unassembled WGS sequence"/>
</dbReference>
<feature type="compositionally biased region" description="Basic and acidic residues" evidence="1">
    <location>
        <begin position="535"/>
        <end position="561"/>
    </location>
</feature>
<keyword evidence="2" id="KW-0732">Signal</keyword>
<feature type="signal peptide" evidence="2">
    <location>
        <begin position="1"/>
        <end position="26"/>
    </location>
</feature>
<name>A0AA97P3T3_PYRO3</name>
<proteinExistence type="predicted"/>
<protein>
    <submittedName>
        <fullName evidence="3">Uncharacterized protein</fullName>
    </submittedName>
</protein>
<feature type="compositionally biased region" description="Low complexity" evidence="1">
    <location>
        <begin position="562"/>
        <end position="576"/>
    </location>
</feature>
<sequence>MAAFGFNPASAVKLLLLALLIPPVSRYFAGRYYTLSRIYANRPHKLPPVNASFVATTEAGGSGGRHAVLFADRIRNCEDGFVVPELGVAFLSCDPGRDGWNTVMGAFAEDQDANPGGQIWLYRYAKDVVAADDDATMRLQRLGLSGFPEPNKFHPIGIAYDHPTRTLFVLNNDVRGPRLEVFRYKPSIISPVLKHLGTIEDPLIYSPNSVEVVSSTELYITNDHRFPARYHPTLSTLENYLLFAKGTVVRVKLSSKLSTMESIRTVASLPFANGIARLNESTMVVASTNTASIHFYSMPAAAAATNKEEDQGEQLPLTGVVKLPFLPDNLSVDEKGKLLIAGHPSPPELTQVSRSRALCQDERVRNPKAEDPKHCRKAMAPSWAAEWTEAGGLRDLYVSRGGEAGGYGTTATAVRDSARGVGFLTGLYDEGILVWRERAERITGIGNKFAAEGALDPAGELAGAVDVRLDDRVGVVVSKQKYHRLGNLALLSQMSLSAEDGWDNEGTASATWCFRQDNRPGHTKLAVLTSGGTPPHRDRVRKEKNLIELKRNQEKQKDTRSSSKTGKTPTGLTPPELLPNARFIFPTLRRRRSTAFGRSMLTQWFDIARLHDPAYRKELQLRGFGRIGARHLGASPAGAGDEKDPAAQLGATRTAIMCHRIQLPGPPSSKEICSVSLLWRSRDPTAPLTQGQSSSAMAVSTKSFPFLLGEAMAATARKAGYKVELNIYVNLGYWYKIPDEFGDLGIPDDDRSSLQGSMIFSNALSLTHPDIQAGRRMASTYSQ</sequence>
<accession>A0AA97P3T3</accession>
<dbReference type="InterPro" id="IPR011042">
    <property type="entry name" value="6-blade_b-propeller_TolB-like"/>
</dbReference>
<organism evidence="3">
    <name type="scientific">Pyricularia oryzae (strain Y34)</name>
    <name type="common">Rice blast fungus</name>
    <name type="synonym">Magnaporthe oryzae</name>
    <dbReference type="NCBI Taxonomy" id="1143189"/>
    <lineage>
        <taxon>Eukaryota</taxon>
        <taxon>Fungi</taxon>
        <taxon>Dikarya</taxon>
        <taxon>Ascomycota</taxon>
        <taxon>Pezizomycotina</taxon>
        <taxon>Sordariomycetes</taxon>
        <taxon>Sordariomycetidae</taxon>
        <taxon>Magnaporthales</taxon>
        <taxon>Pyriculariaceae</taxon>
        <taxon>Pyricularia</taxon>
    </lineage>
</organism>
<feature type="chain" id="PRO_5041645775" evidence="2">
    <location>
        <begin position="27"/>
        <end position="783"/>
    </location>
</feature>
<evidence type="ECO:0000313" key="3">
    <source>
        <dbReference type="EMBL" id="ELQ41473.1"/>
    </source>
</evidence>
<dbReference type="PANTHER" id="PTHR11799">
    <property type="entry name" value="PARAOXONASE"/>
    <property type="match status" value="1"/>
</dbReference>
<dbReference type="SUPFAM" id="SSF63829">
    <property type="entry name" value="Calcium-dependent phosphotriesterase"/>
    <property type="match status" value="1"/>
</dbReference>
<dbReference type="InterPro" id="IPR051288">
    <property type="entry name" value="Serum_paraoxonase/arylesterase"/>
</dbReference>
<evidence type="ECO:0000256" key="2">
    <source>
        <dbReference type="SAM" id="SignalP"/>
    </source>
</evidence>
<dbReference type="EMBL" id="JH793180">
    <property type="protein sequence ID" value="ELQ41473.1"/>
    <property type="molecule type" value="Genomic_DNA"/>
</dbReference>
<dbReference type="PANTHER" id="PTHR11799:SF30">
    <property type="entry name" value="SERUM PARAOXONASE_ARYLESTERASE 2"/>
    <property type="match status" value="1"/>
</dbReference>
<reference evidence="3" key="1">
    <citation type="journal article" date="2012" name="PLoS Genet.">
        <title>Comparative analysis of the genomes of two field isolates of the rice blast fungus Magnaporthe oryzae.</title>
        <authorList>
            <person name="Xue M."/>
            <person name="Yang J."/>
            <person name="Li Z."/>
            <person name="Hu S."/>
            <person name="Yao N."/>
            <person name="Dean R.A."/>
            <person name="Zhao W."/>
            <person name="Shen M."/>
            <person name="Zhang H."/>
            <person name="Li C."/>
            <person name="Liu L."/>
            <person name="Cao L."/>
            <person name="Xu X."/>
            <person name="Xing Y."/>
            <person name="Hsiang T."/>
            <person name="Zhang Z."/>
            <person name="Xu J.R."/>
            <person name="Peng Y.L."/>
        </authorList>
    </citation>
    <scope>NUCLEOTIDE SEQUENCE</scope>
    <source>
        <strain evidence="3">Y34</strain>
    </source>
</reference>